<reference evidence="2" key="1">
    <citation type="journal article" date="2013" name="Proc. Natl. Acad. Sci. U.S.A.">
        <title>Genome structure and metabolic features in the red seaweed Chondrus crispus shed light on evolution of the Archaeplastida.</title>
        <authorList>
            <person name="Collen J."/>
            <person name="Porcel B."/>
            <person name="Carre W."/>
            <person name="Ball S.G."/>
            <person name="Chaparro C."/>
            <person name="Tonon T."/>
            <person name="Barbeyron T."/>
            <person name="Michel G."/>
            <person name="Noel B."/>
            <person name="Valentin K."/>
            <person name="Elias M."/>
            <person name="Artiguenave F."/>
            <person name="Arun A."/>
            <person name="Aury J.M."/>
            <person name="Barbosa-Neto J.F."/>
            <person name="Bothwell J.H."/>
            <person name="Bouget F.Y."/>
            <person name="Brillet L."/>
            <person name="Cabello-Hurtado F."/>
            <person name="Capella-Gutierrez S."/>
            <person name="Charrier B."/>
            <person name="Cladiere L."/>
            <person name="Cock J.M."/>
            <person name="Coelho S.M."/>
            <person name="Colleoni C."/>
            <person name="Czjzek M."/>
            <person name="Da Silva C."/>
            <person name="Delage L."/>
            <person name="Denoeud F."/>
            <person name="Deschamps P."/>
            <person name="Dittami S.M."/>
            <person name="Gabaldon T."/>
            <person name="Gachon C.M."/>
            <person name="Groisillier A."/>
            <person name="Herve C."/>
            <person name="Jabbari K."/>
            <person name="Katinka M."/>
            <person name="Kloareg B."/>
            <person name="Kowalczyk N."/>
            <person name="Labadie K."/>
            <person name="Leblanc C."/>
            <person name="Lopez P.J."/>
            <person name="McLachlan D.H."/>
            <person name="Meslet-Cladiere L."/>
            <person name="Moustafa A."/>
            <person name="Nehr Z."/>
            <person name="Nyvall Collen P."/>
            <person name="Panaud O."/>
            <person name="Partensky F."/>
            <person name="Poulain J."/>
            <person name="Rensing S.A."/>
            <person name="Rousvoal S."/>
            <person name="Samson G."/>
            <person name="Symeonidi A."/>
            <person name="Weissenbach J."/>
            <person name="Zambounis A."/>
            <person name="Wincker P."/>
            <person name="Boyen C."/>
        </authorList>
    </citation>
    <scope>NUCLEOTIDE SEQUENCE [LARGE SCALE GENOMIC DNA]</scope>
    <source>
        <strain evidence="2">cv. Stackhouse</strain>
    </source>
</reference>
<evidence type="ECO:0000313" key="1">
    <source>
        <dbReference type="EMBL" id="CDF37508.1"/>
    </source>
</evidence>
<dbReference type="Proteomes" id="UP000012073">
    <property type="component" value="Unassembled WGS sequence"/>
</dbReference>
<name>R7QIF1_CHOCR</name>
<accession>R7QIF1</accession>
<protein>
    <submittedName>
        <fullName evidence="1">Uncharacterized protein</fullName>
    </submittedName>
</protein>
<dbReference type="KEGG" id="ccp:CHC_T00005760001"/>
<keyword evidence="2" id="KW-1185">Reference proteome</keyword>
<dbReference type="AlphaFoldDB" id="R7QIF1"/>
<dbReference type="Gramene" id="CDF37508">
    <property type="protein sequence ID" value="CDF37508"/>
    <property type="gene ID" value="CHC_T00005760001"/>
</dbReference>
<dbReference type="GeneID" id="17325096"/>
<evidence type="ECO:0000313" key="2">
    <source>
        <dbReference type="Proteomes" id="UP000012073"/>
    </source>
</evidence>
<organism evidence="1 2">
    <name type="scientific">Chondrus crispus</name>
    <name type="common">Carrageen Irish moss</name>
    <name type="synonym">Polymorpha crispa</name>
    <dbReference type="NCBI Taxonomy" id="2769"/>
    <lineage>
        <taxon>Eukaryota</taxon>
        <taxon>Rhodophyta</taxon>
        <taxon>Florideophyceae</taxon>
        <taxon>Rhodymeniophycidae</taxon>
        <taxon>Gigartinales</taxon>
        <taxon>Gigartinaceae</taxon>
        <taxon>Chondrus</taxon>
    </lineage>
</organism>
<proteinExistence type="predicted"/>
<gene>
    <name evidence="1" type="ORF">CHC_T00005760001</name>
</gene>
<dbReference type="EMBL" id="HG001846">
    <property type="protein sequence ID" value="CDF37508.1"/>
    <property type="molecule type" value="Genomic_DNA"/>
</dbReference>
<dbReference type="RefSeq" id="XP_005717379.1">
    <property type="nucleotide sequence ID" value="XM_005717322.1"/>
</dbReference>
<sequence length="240" mass="25615">MRCFTTSNGTRTVLDAMSPAAAAAMWHSGVYLVSTRVDSVRFTYSYMAKKAAAAGADAATAGPKPAYKPFNIGVALIADVDADVDVAASCMRVLSVSSGKRTASTVKPATAPESNEIWKVRVAVSLSADSAGPSAVEAMRCKGGREFARRPHAGILGTPIAGGRRHGLGVIERGREARDEEERRKGVGTRRSDLCATRPRGGTFLRRHVLTYSTKGTITENPNSRRHIIALPHCLYVQLC</sequence>